<evidence type="ECO:0000313" key="2">
    <source>
        <dbReference type="Proteomes" id="UP000288859"/>
    </source>
</evidence>
<name>A0A438N1P3_EXOME</name>
<protein>
    <submittedName>
        <fullName evidence="1">Uncharacterized protein</fullName>
    </submittedName>
</protein>
<organism evidence="1 2">
    <name type="scientific">Exophiala mesophila</name>
    <name type="common">Black yeast-like fungus</name>
    <dbReference type="NCBI Taxonomy" id="212818"/>
    <lineage>
        <taxon>Eukaryota</taxon>
        <taxon>Fungi</taxon>
        <taxon>Dikarya</taxon>
        <taxon>Ascomycota</taxon>
        <taxon>Pezizomycotina</taxon>
        <taxon>Eurotiomycetes</taxon>
        <taxon>Chaetothyriomycetidae</taxon>
        <taxon>Chaetothyriales</taxon>
        <taxon>Herpotrichiellaceae</taxon>
        <taxon>Exophiala</taxon>
    </lineage>
</organism>
<dbReference type="Proteomes" id="UP000288859">
    <property type="component" value="Unassembled WGS sequence"/>
</dbReference>
<evidence type="ECO:0000313" key="1">
    <source>
        <dbReference type="EMBL" id="RVX69645.1"/>
    </source>
</evidence>
<accession>A0A438N1P3</accession>
<dbReference type="OrthoDB" id="4120989at2759"/>
<dbReference type="EMBL" id="NAJM01000028">
    <property type="protein sequence ID" value="RVX69645.1"/>
    <property type="molecule type" value="Genomic_DNA"/>
</dbReference>
<reference evidence="1 2" key="1">
    <citation type="submission" date="2017-03" db="EMBL/GenBank/DDBJ databases">
        <title>Genomes of endolithic fungi from Antarctica.</title>
        <authorList>
            <person name="Coleine C."/>
            <person name="Masonjones S."/>
            <person name="Stajich J.E."/>
        </authorList>
    </citation>
    <scope>NUCLEOTIDE SEQUENCE [LARGE SCALE GENOMIC DNA]</scope>
    <source>
        <strain evidence="1 2">CCFEE 6314</strain>
    </source>
</reference>
<comment type="caution">
    <text evidence="1">The sequence shown here is derived from an EMBL/GenBank/DDBJ whole genome shotgun (WGS) entry which is preliminary data.</text>
</comment>
<dbReference type="AlphaFoldDB" id="A0A438N1P3"/>
<sequence length="330" mass="36590">MASNTTNSDTISSPDEQLAATLQRPLSADVRLDRLLGHLDNVDKILIYAFGAFDRYYICWQDKTGGYRQARQGLPCALDKWLFPPQGSTRDLATLQVSLGHNDEFFAFDQYDRISHLNNGVRDVASGGHMRLQKRGSLNTGDVFTSRRKSHTFTSLEVAGHDRYRPLSMDPQQGPRKRLRPQSIAISGMFSLRSSHERSISQDEPRPRGGASIVDAKYRRPLPVHRPRYSDAAVQTDVVEKEPADGVIAVLDSLGTDQKLLQEPSISPLSPTVSERSSRTLDSAASLLSVSSTYSRNPVSMGGMGRYFRESQYRLGDALIRIPAMGIGAH</sequence>
<proteinExistence type="predicted"/>
<gene>
    <name evidence="1" type="ORF">B0A52_06709</name>
</gene>